<keyword evidence="2" id="KW-0677">Repeat</keyword>
<comment type="caution">
    <text evidence="7">The sequence shown here is derived from an EMBL/GenBank/DDBJ whole genome shotgun (WGS) entry which is preliminary data.</text>
</comment>
<dbReference type="GO" id="GO:0005886">
    <property type="term" value="C:plasma membrane"/>
    <property type="evidence" value="ECO:0007669"/>
    <property type="project" value="TreeGrafter"/>
</dbReference>
<dbReference type="GO" id="GO:0004630">
    <property type="term" value="F:phospholipase D activity"/>
    <property type="evidence" value="ECO:0007669"/>
    <property type="project" value="UniProtKB-EC"/>
</dbReference>
<keyword evidence="4" id="KW-0442">Lipid degradation</keyword>
<evidence type="ECO:0000256" key="3">
    <source>
        <dbReference type="ARBA" id="ARBA00022801"/>
    </source>
</evidence>
<evidence type="ECO:0000313" key="8">
    <source>
        <dbReference type="Proteomes" id="UP000604046"/>
    </source>
</evidence>
<name>A0A812Q6R5_9DINO</name>
<keyword evidence="5" id="KW-0443">Lipid metabolism</keyword>
<evidence type="ECO:0000256" key="2">
    <source>
        <dbReference type="ARBA" id="ARBA00022737"/>
    </source>
</evidence>
<dbReference type="InterPro" id="IPR001736">
    <property type="entry name" value="PLipase_D/transphosphatidylase"/>
</dbReference>
<evidence type="ECO:0000313" key="7">
    <source>
        <dbReference type="EMBL" id="CAE7378255.1"/>
    </source>
</evidence>
<evidence type="ECO:0000256" key="4">
    <source>
        <dbReference type="ARBA" id="ARBA00022963"/>
    </source>
</evidence>
<protein>
    <recommendedName>
        <fullName evidence="1">phospholipase D</fullName>
        <ecNumber evidence="1">3.1.4.4</ecNumber>
    </recommendedName>
</protein>
<evidence type="ECO:0000259" key="6">
    <source>
        <dbReference type="PROSITE" id="PS50035"/>
    </source>
</evidence>
<gene>
    <name evidence="7" type="primary">PLPZETA2</name>
    <name evidence="7" type="ORF">SNAT2548_LOCUS20655</name>
</gene>
<dbReference type="InterPro" id="IPR015679">
    <property type="entry name" value="PLipase_D_fam"/>
</dbReference>
<reference evidence="7" key="1">
    <citation type="submission" date="2021-02" db="EMBL/GenBank/DDBJ databases">
        <authorList>
            <person name="Dougan E. K."/>
            <person name="Rhodes N."/>
            <person name="Thang M."/>
            <person name="Chan C."/>
        </authorList>
    </citation>
    <scope>NUCLEOTIDE SEQUENCE</scope>
</reference>
<dbReference type="SMART" id="SM00155">
    <property type="entry name" value="PLDc"/>
    <property type="match status" value="2"/>
</dbReference>
<keyword evidence="3" id="KW-0378">Hydrolase</keyword>
<dbReference type="PANTHER" id="PTHR18896">
    <property type="entry name" value="PHOSPHOLIPASE D"/>
    <property type="match status" value="1"/>
</dbReference>
<dbReference type="AlphaFoldDB" id="A0A812Q6R5"/>
<evidence type="ECO:0000256" key="5">
    <source>
        <dbReference type="ARBA" id="ARBA00023098"/>
    </source>
</evidence>
<accession>A0A812Q6R5</accession>
<sequence>MAAAVPLFRTRPCAICEISGHFSVCSFSSVLASTRSGLVAFNDVPCKDVEALDCGHEFFKQIYQQFREATQEIIIMPFLLRPRLKIFSSTPDQEPDTSLTDLIREAVRRRVHVWILGWDNAASEKYLGLFEDHEFELLFESVGEDKQYIHLMLDTGRELFASVYYLPHIKSYVFDRRVAFVGGIDFAENRQDTPEHVRPDSRLVQVAIDARHPTGNEKPWQDAMIKVTGRAAEQVAMIMVERWWTYCKSIGSARAQALRPLSAILDSTVWQVKGALHGSQWKDWQCDQMPNNGVLGQLQLKLNSSHEDRQIRIETPQIQSQYLDANADKFVRLRRGQAEEVDVVGLHALDAKVPGGITISMDGISMRVFNTTQTLHHDGSTLTAKWLPEGAGEQGEQMCKVTLSGSNMWMGTSTIVQESYTVFLNMIRNAKRFVFIENQYFSSDFPSSSPECQHAHQTSAVLYSGATNRVAEVLLDRIKHAALLKESFSVAIIFPLGTEPGSFYPNLRGAYCFEQTVEDFWKAHAIESDWREYFSFFFLANAVHVERPFGGPAAAFYGIFTHTKAIVVDDEISYVGSANINDRSLLGDRDAEVGITTWGGPFPKQLRETLMKHHTGDGFSEINPSRLVSSMKAVAEANAEELRHAMGISFPQGTFRDSRGARQLFGMEGLLNHTPTQDAELPYPRSRVVAGGGGVDHFDWFVVPNASRPLRKPMMQHDSSDYILVACRLAAAPYHRMSGQA</sequence>
<keyword evidence="8" id="KW-1185">Reference proteome</keyword>
<evidence type="ECO:0000256" key="1">
    <source>
        <dbReference type="ARBA" id="ARBA00012027"/>
    </source>
</evidence>
<feature type="domain" description="PLD phosphodiesterase" evidence="6">
    <location>
        <begin position="557"/>
        <end position="584"/>
    </location>
</feature>
<dbReference type="OrthoDB" id="423843at2759"/>
<dbReference type="SUPFAM" id="SSF56024">
    <property type="entry name" value="Phospholipase D/nuclease"/>
    <property type="match status" value="2"/>
</dbReference>
<dbReference type="Proteomes" id="UP000604046">
    <property type="component" value="Unassembled WGS sequence"/>
</dbReference>
<dbReference type="PANTHER" id="PTHR18896:SF60">
    <property type="entry name" value="PHOSPHOLIPASE D"/>
    <property type="match status" value="1"/>
</dbReference>
<dbReference type="EMBL" id="CAJNDS010002217">
    <property type="protein sequence ID" value="CAE7378255.1"/>
    <property type="molecule type" value="Genomic_DNA"/>
</dbReference>
<dbReference type="EC" id="3.1.4.4" evidence="1"/>
<proteinExistence type="predicted"/>
<dbReference type="GO" id="GO:0009395">
    <property type="term" value="P:phospholipid catabolic process"/>
    <property type="evidence" value="ECO:0007669"/>
    <property type="project" value="TreeGrafter"/>
</dbReference>
<dbReference type="PROSITE" id="PS50035">
    <property type="entry name" value="PLD"/>
    <property type="match status" value="2"/>
</dbReference>
<feature type="domain" description="PLD phosphodiesterase" evidence="6">
    <location>
        <begin position="163"/>
        <end position="190"/>
    </location>
</feature>
<dbReference type="Pfam" id="PF00614">
    <property type="entry name" value="PLDc"/>
    <property type="match status" value="1"/>
</dbReference>
<dbReference type="Gene3D" id="3.30.870.10">
    <property type="entry name" value="Endonuclease Chain A"/>
    <property type="match status" value="2"/>
</dbReference>
<organism evidence="7 8">
    <name type="scientific">Symbiodinium natans</name>
    <dbReference type="NCBI Taxonomy" id="878477"/>
    <lineage>
        <taxon>Eukaryota</taxon>
        <taxon>Sar</taxon>
        <taxon>Alveolata</taxon>
        <taxon>Dinophyceae</taxon>
        <taxon>Suessiales</taxon>
        <taxon>Symbiodiniaceae</taxon>
        <taxon>Symbiodinium</taxon>
    </lineage>
</organism>